<sequence>MSGGGLTSLGRGGAGNMVDSTKSPKLQAQDLVTPTLKTSMVTTGRGGQGNMAKNVDPEETRARQDVGPVPRRGSQGAAHSGRGGAGNFFQEGEQAPHSDDHAVDDKPHTHGHSHGHGHGEGLAAKGKALLFGKKDKTESK</sequence>
<evidence type="ECO:0000313" key="3">
    <source>
        <dbReference type="Proteomes" id="UP000078559"/>
    </source>
</evidence>
<dbReference type="OrthoDB" id="3063476at2759"/>
<feature type="compositionally biased region" description="Basic and acidic residues" evidence="1">
    <location>
        <begin position="55"/>
        <end position="64"/>
    </location>
</feature>
<dbReference type="AlphaFoldDB" id="A0A194VRF7"/>
<feature type="compositionally biased region" description="Polar residues" evidence="1">
    <location>
        <begin position="18"/>
        <end position="42"/>
    </location>
</feature>
<feature type="region of interest" description="Disordered" evidence="1">
    <location>
        <begin position="1"/>
        <end position="140"/>
    </location>
</feature>
<feature type="compositionally biased region" description="Low complexity" evidence="1">
    <location>
        <begin position="121"/>
        <end position="131"/>
    </location>
</feature>
<dbReference type="EMBL" id="CM003099">
    <property type="protein sequence ID" value="KUI66523.1"/>
    <property type="molecule type" value="Genomic_DNA"/>
</dbReference>
<dbReference type="PANTHER" id="PTHR34693:SF1">
    <property type="entry name" value="PROTEIN PAR32"/>
    <property type="match status" value="1"/>
</dbReference>
<feature type="compositionally biased region" description="Gly residues" evidence="1">
    <location>
        <begin position="1"/>
        <end position="15"/>
    </location>
</feature>
<evidence type="ECO:0000256" key="1">
    <source>
        <dbReference type="SAM" id="MobiDB-lite"/>
    </source>
</evidence>
<dbReference type="InterPro" id="IPR022024">
    <property type="entry name" value="DUF3602"/>
</dbReference>
<protein>
    <recommendedName>
        <fullName evidence="4">Protein PAR32</fullName>
    </recommendedName>
</protein>
<evidence type="ECO:0008006" key="4">
    <source>
        <dbReference type="Google" id="ProtNLM"/>
    </source>
</evidence>
<organism evidence="2 3">
    <name type="scientific">Cytospora mali</name>
    <name type="common">Apple Valsa canker fungus</name>
    <name type="synonym">Valsa mali</name>
    <dbReference type="NCBI Taxonomy" id="578113"/>
    <lineage>
        <taxon>Eukaryota</taxon>
        <taxon>Fungi</taxon>
        <taxon>Dikarya</taxon>
        <taxon>Ascomycota</taxon>
        <taxon>Pezizomycotina</taxon>
        <taxon>Sordariomycetes</taxon>
        <taxon>Sordariomycetidae</taxon>
        <taxon>Diaporthales</taxon>
        <taxon>Cytosporaceae</taxon>
        <taxon>Cytospora</taxon>
    </lineage>
</organism>
<dbReference type="Proteomes" id="UP000078559">
    <property type="component" value="Chromosome 2"/>
</dbReference>
<accession>A0A194VRF7</accession>
<name>A0A194VRF7_CYTMA</name>
<gene>
    <name evidence="2" type="ORF">VM1G_01429</name>
</gene>
<feature type="compositionally biased region" description="Basic and acidic residues" evidence="1">
    <location>
        <begin position="94"/>
        <end position="108"/>
    </location>
</feature>
<dbReference type="InterPro" id="IPR053203">
    <property type="entry name" value="Cisplatin_resist-associated"/>
</dbReference>
<proteinExistence type="predicted"/>
<keyword evidence="3" id="KW-1185">Reference proteome</keyword>
<reference evidence="2" key="1">
    <citation type="submission" date="2014-12" db="EMBL/GenBank/DDBJ databases">
        <title>Genome Sequence of Valsa Canker Pathogens Uncovers a Specific Adaption of Colonization on Woody Bark.</title>
        <authorList>
            <person name="Yin Z."/>
            <person name="Liu H."/>
            <person name="Gao X."/>
            <person name="Li Z."/>
            <person name="Song N."/>
            <person name="Ke X."/>
            <person name="Dai Q."/>
            <person name="Wu Y."/>
            <person name="Sun Y."/>
            <person name="Xu J.-R."/>
            <person name="Kang Z.K."/>
            <person name="Wang L."/>
            <person name="Huang L."/>
        </authorList>
    </citation>
    <scope>NUCLEOTIDE SEQUENCE [LARGE SCALE GENOMIC DNA]</scope>
    <source>
        <strain evidence="2">03-8</strain>
    </source>
</reference>
<dbReference type="Pfam" id="PF12223">
    <property type="entry name" value="DUF3602"/>
    <property type="match status" value="1"/>
</dbReference>
<evidence type="ECO:0000313" key="2">
    <source>
        <dbReference type="EMBL" id="KUI66523.1"/>
    </source>
</evidence>
<dbReference type="PANTHER" id="PTHR34693">
    <property type="entry name" value="PROTEIN PAR32"/>
    <property type="match status" value="1"/>
</dbReference>